<evidence type="ECO:0000256" key="1">
    <source>
        <dbReference type="ARBA" id="ARBA00022729"/>
    </source>
</evidence>
<organism evidence="3 4">
    <name type="scientific">Yoonia ponticola</name>
    <dbReference type="NCBI Taxonomy" id="1524255"/>
    <lineage>
        <taxon>Bacteria</taxon>
        <taxon>Pseudomonadati</taxon>
        <taxon>Pseudomonadota</taxon>
        <taxon>Alphaproteobacteria</taxon>
        <taxon>Rhodobacterales</taxon>
        <taxon>Paracoccaceae</taxon>
        <taxon>Yoonia</taxon>
    </lineage>
</organism>
<reference evidence="3 4" key="1">
    <citation type="submission" date="2020-08" db="EMBL/GenBank/DDBJ databases">
        <title>Genomic Encyclopedia of Type Strains, Phase IV (KMG-IV): sequencing the most valuable type-strain genomes for metagenomic binning, comparative biology and taxonomic classification.</title>
        <authorList>
            <person name="Goeker M."/>
        </authorList>
    </citation>
    <scope>NUCLEOTIDE SEQUENCE [LARGE SCALE GENOMIC DNA]</scope>
    <source>
        <strain evidence="3 4">DSM 101064</strain>
    </source>
</reference>
<evidence type="ECO:0000313" key="4">
    <source>
        <dbReference type="Proteomes" id="UP000535415"/>
    </source>
</evidence>
<gene>
    <name evidence="3" type="ORF">FHS72_003257</name>
</gene>
<dbReference type="Gene3D" id="3.30.1950.10">
    <property type="entry name" value="wza like domain"/>
    <property type="match status" value="1"/>
</dbReference>
<dbReference type="PANTHER" id="PTHR33619:SF3">
    <property type="entry name" value="POLYSACCHARIDE EXPORT PROTEIN GFCE-RELATED"/>
    <property type="match status" value="1"/>
</dbReference>
<dbReference type="Pfam" id="PF02563">
    <property type="entry name" value="Poly_export"/>
    <property type="match status" value="1"/>
</dbReference>
<dbReference type="GO" id="GO:0015159">
    <property type="term" value="F:polysaccharide transmembrane transporter activity"/>
    <property type="evidence" value="ECO:0007669"/>
    <property type="project" value="InterPro"/>
</dbReference>
<proteinExistence type="predicted"/>
<dbReference type="InterPro" id="IPR049712">
    <property type="entry name" value="Poly_export"/>
</dbReference>
<dbReference type="AlphaFoldDB" id="A0A7W9BN58"/>
<dbReference type="PANTHER" id="PTHR33619">
    <property type="entry name" value="POLYSACCHARIDE EXPORT PROTEIN GFCE-RELATED"/>
    <property type="match status" value="1"/>
</dbReference>
<name>A0A7W9BN58_9RHOB</name>
<dbReference type="Proteomes" id="UP000535415">
    <property type="component" value="Unassembled WGS sequence"/>
</dbReference>
<evidence type="ECO:0000313" key="3">
    <source>
        <dbReference type="EMBL" id="MBB5723612.1"/>
    </source>
</evidence>
<sequence>MLCFRGFGVLCLCAVLTACNTPRGAGFQTEVLAASQSATGDADAQYDFAVETVTRNRLAALQDWPRVGAASHGWLNSTASAGAPVIAAGDLLSITIWDAAENSLLVGAGQRVTQLEAIEVAPNGEIFLPFVGDVNVAGMTAAAARSRIESVMLGSSPSAQVQLSMTPGQAKTVNLVSGVRAPGRYPLPDRAYGVLSLLSEGGGVDPSLVNPQIKLFRGNRIYSTSVEKIFKNPTLDTTLQGRDRVIVAEEERMFLSLGATGTQAQHLFPDDRVTALDALAIIGGLAEDRANAQGILILRTYPNSAVGANGPSKPWVVFTLDLTTADGLFSAKSFEIMPGDLIYGTESPVSSVRTIFALFGSALGVAAAL</sequence>
<keyword evidence="4" id="KW-1185">Reference proteome</keyword>
<accession>A0A7W9BN58</accession>
<protein>
    <submittedName>
        <fullName evidence="3">Polysaccharide export outer membrane protein</fullName>
    </submittedName>
</protein>
<comment type="caution">
    <text evidence="3">The sequence shown here is derived from an EMBL/GenBank/DDBJ whole genome shotgun (WGS) entry which is preliminary data.</text>
</comment>
<dbReference type="InterPro" id="IPR003715">
    <property type="entry name" value="Poly_export_N"/>
</dbReference>
<evidence type="ECO:0000259" key="2">
    <source>
        <dbReference type="Pfam" id="PF02563"/>
    </source>
</evidence>
<dbReference type="RefSeq" id="WP_183530672.1">
    <property type="nucleotide sequence ID" value="NZ_JACIJM010000012.1"/>
</dbReference>
<dbReference type="PROSITE" id="PS51257">
    <property type="entry name" value="PROKAR_LIPOPROTEIN"/>
    <property type="match status" value="1"/>
</dbReference>
<keyword evidence="1" id="KW-0732">Signal</keyword>
<feature type="domain" description="Polysaccharide export protein N-terminal" evidence="2">
    <location>
        <begin position="84"/>
        <end position="162"/>
    </location>
</feature>
<dbReference type="Gene3D" id="3.10.560.10">
    <property type="entry name" value="Outer membrane lipoprotein wza domain like"/>
    <property type="match status" value="2"/>
</dbReference>
<dbReference type="EMBL" id="JACIJM010000012">
    <property type="protein sequence ID" value="MBB5723612.1"/>
    <property type="molecule type" value="Genomic_DNA"/>
</dbReference>